<dbReference type="KEGG" id="cyp:PCC8801_1362"/>
<sequence>MLNQYNLDDGVWRLRLVWTTLGRSSWLITLIWLCLILPAQAAREMRVAISKGVSSVKVGSSTPAIVRDGAGRKLGELAALDAFTVKPGGNGVSLDKWNTSQIVIEPTIDGVVWIGDRWYRGRVRLLRQGKGVTAVNLVNLEEYLYSVVGSEAYPTWPMEALKSQAVVARTYALYQASKASNRYYDLDTTTKTQVYKGLETEFVTTHEAVNGTLGQVLTYNGKVILAAFHSSSGGHTENVEDVWSSPLPYLRGVIDYDQTAPVFQWNKAVNAGEMGQLIGGVGTVRSLVPQRITPHGRIINLRVVGTGGSKNISDDQLRKALGLKSTLFTVSSNNGIFQFDGRGYGHGIGLSQWGTHYLAQQGMPYDQIVSHYYKNAQLTTLN</sequence>
<accession>B7K4F8</accession>
<dbReference type="EMBL" id="CP001287">
    <property type="protein sequence ID" value="ACK65423.1"/>
    <property type="molecule type" value="Genomic_DNA"/>
</dbReference>
<dbReference type="eggNOG" id="COG2385">
    <property type="taxonomic scope" value="Bacteria"/>
</dbReference>
<evidence type="ECO:0000259" key="1">
    <source>
        <dbReference type="Pfam" id="PF08486"/>
    </source>
</evidence>
<dbReference type="GO" id="GO:0030288">
    <property type="term" value="C:outer membrane-bounded periplasmic space"/>
    <property type="evidence" value="ECO:0007669"/>
    <property type="project" value="TreeGrafter"/>
</dbReference>
<dbReference type="PANTHER" id="PTHR30032:SF4">
    <property type="entry name" value="AMIDASE ENHANCER"/>
    <property type="match status" value="1"/>
</dbReference>
<evidence type="ECO:0000313" key="3">
    <source>
        <dbReference type="Proteomes" id="UP000008204"/>
    </source>
</evidence>
<dbReference type="AlphaFoldDB" id="B7K4F8"/>
<evidence type="ECO:0000313" key="2">
    <source>
        <dbReference type="EMBL" id="ACK65423.1"/>
    </source>
</evidence>
<dbReference type="RefSeq" id="WP_012594697.1">
    <property type="nucleotide sequence ID" value="NC_011726.1"/>
</dbReference>
<dbReference type="PANTHER" id="PTHR30032">
    <property type="entry name" value="N-ACETYLMURAMOYL-L-ALANINE AMIDASE-RELATED"/>
    <property type="match status" value="1"/>
</dbReference>
<dbReference type="OrthoDB" id="501259at2"/>
<dbReference type="Pfam" id="PF08486">
    <property type="entry name" value="SpoIID"/>
    <property type="match status" value="1"/>
</dbReference>
<proteinExistence type="predicted"/>
<dbReference type="Proteomes" id="UP000008204">
    <property type="component" value="Chromosome"/>
</dbReference>
<dbReference type="InterPro" id="IPR013693">
    <property type="entry name" value="SpoIID/LytB_N"/>
</dbReference>
<dbReference type="GO" id="GO:0030435">
    <property type="term" value="P:sporulation resulting in formation of a cellular spore"/>
    <property type="evidence" value="ECO:0007669"/>
    <property type="project" value="InterPro"/>
</dbReference>
<dbReference type="InterPro" id="IPR051922">
    <property type="entry name" value="Bact_Sporulation_Assoc"/>
</dbReference>
<organism evidence="2 3">
    <name type="scientific">Rippkaea orientalis (strain PCC 8801 / RF-1)</name>
    <name type="common">Cyanothece sp. (strain PCC 8801)</name>
    <dbReference type="NCBI Taxonomy" id="41431"/>
    <lineage>
        <taxon>Bacteria</taxon>
        <taxon>Bacillati</taxon>
        <taxon>Cyanobacteriota</taxon>
        <taxon>Cyanophyceae</taxon>
        <taxon>Oscillatoriophycideae</taxon>
        <taxon>Chroococcales</taxon>
        <taxon>Aphanothecaceae</taxon>
        <taxon>Rippkaea</taxon>
        <taxon>Rippkaea orientalis</taxon>
    </lineage>
</organism>
<name>B7K4F8_RIPO1</name>
<keyword evidence="3" id="KW-1185">Reference proteome</keyword>
<reference evidence="3" key="1">
    <citation type="journal article" date="2011" name="MBio">
        <title>Novel metabolic attributes of the genus Cyanothece, comprising a group of unicellular nitrogen-fixing Cyanobacteria.</title>
        <authorList>
            <person name="Bandyopadhyay A."/>
            <person name="Elvitigala T."/>
            <person name="Welsh E."/>
            <person name="Stockel J."/>
            <person name="Liberton M."/>
            <person name="Min H."/>
            <person name="Sherman L.A."/>
            <person name="Pakrasi H.B."/>
        </authorList>
    </citation>
    <scope>NUCLEOTIDE SEQUENCE [LARGE SCALE GENOMIC DNA]</scope>
    <source>
        <strain evidence="3">PCC 8801</strain>
    </source>
</reference>
<dbReference type="HOGENOM" id="CLU_021203_3_3_3"/>
<protein>
    <submittedName>
        <fullName evidence="2">SpoIID/LytB domain protein</fullName>
    </submittedName>
</protein>
<feature type="domain" description="Sporulation stage II protein D amidase enhancer LytB N-terminal" evidence="1">
    <location>
        <begin position="129"/>
        <end position="219"/>
    </location>
</feature>
<dbReference type="NCBIfam" id="TIGR02669">
    <property type="entry name" value="SpoIID_LytB"/>
    <property type="match status" value="1"/>
</dbReference>
<dbReference type="InterPro" id="IPR013486">
    <property type="entry name" value="SpoIID/LytB"/>
</dbReference>
<gene>
    <name evidence="2" type="ordered locus">PCC8801_1362</name>
</gene>
<dbReference type="STRING" id="41431.PCC8801_1362"/>